<dbReference type="InterPro" id="IPR055367">
    <property type="entry name" value="WH4_Lhr"/>
</dbReference>
<dbReference type="InterPro" id="IPR045628">
    <property type="entry name" value="Lhr_WH_dom"/>
</dbReference>
<dbReference type="GO" id="GO:0004386">
    <property type="term" value="F:helicase activity"/>
    <property type="evidence" value="ECO:0007669"/>
    <property type="project" value="UniProtKB-KW"/>
</dbReference>
<accession>A0ABW2WIE7</accession>
<dbReference type="EC" id="3.6.4.-" evidence="12"/>
<keyword evidence="5" id="KW-0067">ATP-binding</keyword>
<dbReference type="InterPro" id="IPR011545">
    <property type="entry name" value="DEAD/DEAH_box_helicase_dom"/>
</dbReference>
<comment type="caution">
    <text evidence="12">The sequence shown here is derived from an EMBL/GenBank/DDBJ whole genome shotgun (WGS) entry which is preliminary data.</text>
</comment>
<dbReference type="Pfam" id="PF00270">
    <property type="entry name" value="DEAD"/>
    <property type="match status" value="1"/>
</dbReference>
<dbReference type="InterPro" id="IPR014001">
    <property type="entry name" value="Helicase_ATP-bd"/>
</dbReference>
<keyword evidence="7" id="KW-0234">DNA repair</keyword>
<evidence type="ECO:0000256" key="1">
    <source>
        <dbReference type="ARBA" id="ARBA00022741"/>
    </source>
</evidence>
<dbReference type="Pfam" id="PF19306">
    <property type="entry name" value="WHD_Lhr"/>
    <property type="match status" value="1"/>
</dbReference>
<evidence type="ECO:0000256" key="3">
    <source>
        <dbReference type="ARBA" id="ARBA00022801"/>
    </source>
</evidence>
<dbReference type="EMBL" id="JBHTEB010000001">
    <property type="protein sequence ID" value="MFD0317646.1"/>
    <property type="molecule type" value="Genomic_DNA"/>
</dbReference>
<keyword evidence="3 12" id="KW-0378">Hydrolase</keyword>
<feature type="region of interest" description="Disordered" evidence="9">
    <location>
        <begin position="252"/>
        <end position="272"/>
    </location>
</feature>
<evidence type="ECO:0000256" key="5">
    <source>
        <dbReference type="ARBA" id="ARBA00022840"/>
    </source>
</evidence>
<keyword evidence="2" id="KW-0227">DNA damage</keyword>
<reference evidence="13" key="1">
    <citation type="journal article" date="2019" name="Int. J. Syst. Evol. Microbiol.">
        <title>The Global Catalogue of Microorganisms (GCM) 10K type strain sequencing project: providing services to taxonomists for standard genome sequencing and annotation.</title>
        <authorList>
            <consortium name="The Broad Institute Genomics Platform"/>
            <consortium name="The Broad Institute Genome Sequencing Center for Infectious Disease"/>
            <person name="Wu L."/>
            <person name="Ma J."/>
        </authorList>
    </citation>
    <scope>NUCLEOTIDE SEQUENCE [LARGE SCALE GENOMIC DNA]</scope>
    <source>
        <strain evidence="13">CGMCC 4.7400</strain>
    </source>
</reference>
<keyword evidence="6" id="KW-0238">DNA-binding</keyword>
<dbReference type="InterPro" id="IPR001650">
    <property type="entry name" value="Helicase_C-like"/>
</dbReference>
<dbReference type="SMART" id="SM00490">
    <property type="entry name" value="HELICc"/>
    <property type="match status" value="1"/>
</dbReference>
<evidence type="ECO:0000259" key="10">
    <source>
        <dbReference type="PROSITE" id="PS51192"/>
    </source>
</evidence>
<dbReference type="InterPro" id="IPR055368">
    <property type="entry name" value="WH3_Lhr"/>
</dbReference>
<dbReference type="NCBIfam" id="NF007284">
    <property type="entry name" value="PRK09751.1"/>
    <property type="match status" value="1"/>
</dbReference>
<keyword evidence="8" id="KW-0413">Isomerase</keyword>
<keyword evidence="1" id="KW-0547">Nucleotide-binding</keyword>
<feature type="region of interest" description="Disordered" evidence="9">
    <location>
        <begin position="1444"/>
        <end position="1509"/>
    </location>
</feature>
<dbReference type="PANTHER" id="PTHR47962">
    <property type="entry name" value="ATP-DEPENDENT HELICASE LHR-RELATED-RELATED"/>
    <property type="match status" value="1"/>
</dbReference>
<dbReference type="Pfam" id="PF23236">
    <property type="entry name" value="WHD_2nd_Lhr"/>
    <property type="match status" value="1"/>
</dbReference>
<feature type="domain" description="Helicase ATP-binding" evidence="10">
    <location>
        <begin position="35"/>
        <end position="228"/>
    </location>
</feature>
<proteinExistence type="predicted"/>
<dbReference type="SMART" id="SM00487">
    <property type="entry name" value="DEXDc"/>
    <property type="match status" value="1"/>
</dbReference>
<evidence type="ECO:0000313" key="12">
    <source>
        <dbReference type="EMBL" id="MFD0317646.1"/>
    </source>
</evidence>
<dbReference type="InterPro" id="IPR055369">
    <property type="entry name" value="WH2_Lhr"/>
</dbReference>
<dbReference type="CDD" id="cd18796">
    <property type="entry name" value="SF2_C_LHR"/>
    <property type="match status" value="1"/>
</dbReference>
<dbReference type="InterPro" id="IPR052511">
    <property type="entry name" value="ATP-dep_Helicase"/>
</dbReference>
<dbReference type="PROSITE" id="PS51192">
    <property type="entry name" value="HELICASE_ATP_BIND_1"/>
    <property type="match status" value="1"/>
</dbReference>
<dbReference type="RefSeq" id="WP_381613311.1">
    <property type="nucleotide sequence ID" value="NZ_JBHTEB010000001.1"/>
</dbReference>
<gene>
    <name evidence="12" type="ORF">ACFQZ6_26190</name>
</gene>
<dbReference type="Pfam" id="PF23234">
    <property type="entry name" value="WHD_4th_Lhr"/>
    <property type="match status" value="1"/>
</dbReference>
<sequence length="1638" mass="174765">MVSDAHQALDGFSPATRGWFTGAFDAPTAAQAGAWQAIREGSDVLVVAPTGSGKTLAAFLAALDQLTSTPPPADPKKRCRVLYVSPLKALAVDVERNLRSPLTGIRQESVRQGLPEPEVKVGIRSGDTPAAERRALSTRPPDILITTPESLFLMLTSATRDALTGIETVILDEVHAVAGTKRGAHLALTLERLDELLPRPARRIGLSATVRPVDEVARFLSPHRKVEIVQPKSGKEFDLSVVVPVEDLGELGGSPVSDAAASGPDDPTRAERPSIWPHVEERITDLVQSHRSTIVFANSRRLAERLCNRLNEIAYERATGETLDEHHAPAELMGGSGAAQGAPPVIARAHHGSVSKEQRALVEEDLKAGRLPAVVATSSLELGIDMGAVDLVIQVESPPSVASGLQRVGRAGHQVGAVSTGVVFPKYRGDLVQSAVVTERMRTGAIESLRIPANPLDVLAQQLVAMTAMDTWHFDDLLALVRRAAPFAALPESAFTAVLDMLAGRYPSDAFAELRPRVVWDRVTGTITGRPGAQRLAVTSGGTIPDRGLFGVFLAGADPKKGGGRVGELDEEMVYESRVGDVFTLGTSSWRIEDITRDRVLVSPAPGVPGRLPFWKGDQLGRPLELGRAVGAFLREVGSLTPEDARLRLLTAGLDAWAADNVLSYLDEQRTACGHVPDDRTIVVERFRDELGDWRVVVHSPFGAQVHAPWALALGARLSERYGMDAQVMHADDGIVLRLPDADLLSLDLLDTDPVHKGTEYDTEQAPVGAADVVFDKGEVDQVVTDQVGGSALFASRFRECAARALLLPRRNPGKRTPLWQQRQRASQLLQVAGEFGSFPIVLEAVRECLQDVFDVPGLVELMGDLESRKVRLVEVTTPEPSPFARSLLFGYVAQFLYEGDSPLAERRAAALSLDSRLLAELLGQAELRELLDAEVLTELERELQWLTEDRRVKDAEGVADLLRLLGPLTDAELAERGAEPRWAGELAGARRAIRVRIAGADHWAAVEDAGRLRDALGTALPVGVPEAFTEPVKDPLGDLLARYARTHGPFTSATAAARFGLGVAVTDGALQRLAASGRIVQGEFHPAGIGQEWCDAAVLRRLRRRSLAALRHELEPVPPPALAQFLPQWQHIGKGHTLRGPDGLVRAVEQLQGASVPASALEKLVLPSRVMDYTPAMLDELTASGEILWAGAGALPGKDGWVSLYVADAAPLLLPPPHPLELTALHQSVLDALSGGYGLFFRQIADQVRATTHPDATDPQLADVLWDLAWSGRLTNDTLTPMRSLLGSGRTAGSTAHRAKRTVPRGRYGSLTAAARPTSRSGPPTVAGRWSLLPAREPDTTVRAHALARTLLDRHGVVTRGAVAAEGVEGGFSATYRVLSAFEETGQARRGYVVEGLGAAQFAMDGAVDRLRAVANARDRGAAPPVPDYGDGFPAGAAEAASAFPTHDFGDPDPFASLDGGYDTPSTHPAPSPGDYVSPRDRAPQTPPPWQHNPRAPYDTRGGRPSPTSRAVVLAAADPANAYGAALPWPEPPDGASHKPGRKAGSLVVLVDGDLALYMERGGKTLLAWPADPHGTPADDTRLRDAAEALATAARAGSLGTVTVERVNGAPALTSPFGALLEGAGFIATPRGLRLRA</sequence>
<evidence type="ECO:0000256" key="9">
    <source>
        <dbReference type="SAM" id="MobiDB-lite"/>
    </source>
</evidence>
<dbReference type="CDD" id="cd17922">
    <property type="entry name" value="DEXHc_LHR-like"/>
    <property type="match status" value="1"/>
</dbReference>
<evidence type="ECO:0000256" key="6">
    <source>
        <dbReference type="ARBA" id="ARBA00023125"/>
    </source>
</evidence>
<evidence type="ECO:0000256" key="8">
    <source>
        <dbReference type="ARBA" id="ARBA00023235"/>
    </source>
</evidence>
<evidence type="ECO:0000256" key="4">
    <source>
        <dbReference type="ARBA" id="ARBA00022806"/>
    </source>
</evidence>
<keyword evidence="4 12" id="KW-0347">Helicase</keyword>
<evidence type="ECO:0000256" key="7">
    <source>
        <dbReference type="ARBA" id="ARBA00023204"/>
    </source>
</evidence>
<evidence type="ECO:0000256" key="2">
    <source>
        <dbReference type="ARBA" id="ARBA00022763"/>
    </source>
</evidence>
<evidence type="ECO:0000259" key="11">
    <source>
        <dbReference type="PROSITE" id="PS51194"/>
    </source>
</evidence>
<dbReference type="InterPro" id="IPR027417">
    <property type="entry name" value="P-loop_NTPase"/>
</dbReference>
<dbReference type="SUPFAM" id="SSF52540">
    <property type="entry name" value="P-loop containing nucleoside triphosphate hydrolases"/>
    <property type="match status" value="1"/>
</dbReference>
<dbReference type="Proteomes" id="UP001597023">
    <property type="component" value="Unassembled WGS sequence"/>
</dbReference>
<dbReference type="Gene3D" id="3.40.50.300">
    <property type="entry name" value="P-loop containing nucleotide triphosphate hydrolases"/>
    <property type="match status" value="2"/>
</dbReference>
<dbReference type="Pfam" id="PF00271">
    <property type="entry name" value="Helicase_C"/>
    <property type="match status" value="1"/>
</dbReference>
<dbReference type="GO" id="GO:0016787">
    <property type="term" value="F:hydrolase activity"/>
    <property type="evidence" value="ECO:0007669"/>
    <property type="project" value="UniProtKB-KW"/>
</dbReference>
<protein>
    <submittedName>
        <fullName evidence="12">ATP-dependent helicase</fullName>
        <ecNumber evidence="12">3.6.4.-</ecNumber>
    </submittedName>
</protein>
<dbReference type="Pfam" id="PF23235">
    <property type="entry name" value="WHD_3rd_Lhr"/>
    <property type="match status" value="1"/>
</dbReference>
<feature type="domain" description="Helicase C-terminal" evidence="11">
    <location>
        <begin position="278"/>
        <end position="457"/>
    </location>
</feature>
<dbReference type="PROSITE" id="PS51194">
    <property type="entry name" value="HELICASE_CTER"/>
    <property type="match status" value="1"/>
</dbReference>
<name>A0ABW2WIE7_9ACTN</name>
<dbReference type="Pfam" id="PF08494">
    <property type="entry name" value="DEAD_assoc"/>
    <property type="match status" value="1"/>
</dbReference>
<organism evidence="12 13">
    <name type="scientific">Streptomyces flavalbus</name>
    <dbReference type="NCBI Taxonomy" id="2665155"/>
    <lineage>
        <taxon>Bacteria</taxon>
        <taxon>Bacillati</taxon>
        <taxon>Actinomycetota</taxon>
        <taxon>Actinomycetes</taxon>
        <taxon>Kitasatosporales</taxon>
        <taxon>Streptomycetaceae</taxon>
        <taxon>Streptomyces</taxon>
    </lineage>
</organism>
<dbReference type="InterPro" id="IPR013701">
    <property type="entry name" value="Lhr-like_DEAD/DEAH_assoc"/>
</dbReference>
<keyword evidence="13" id="KW-1185">Reference proteome</keyword>
<dbReference type="PANTHER" id="PTHR47962:SF5">
    <property type="entry name" value="ATP-DEPENDENT HELICASE LHR-RELATED"/>
    <property type="match status" value="1"/>
</dbReference>
<evidence type="ECO:0000313" key="13">
    <source>
        <dbReference type="Proteomes" id="UP001597023"/>
    </source>
</evidence>